<proteinExistence type="predicted"/>
<evidence type="ECO:0000259" key="5">
    <source>
        <dbReference type="PROSITE" id="PS50975"/>
    </source>
</evidence>
<evidence type="ECO:0000313" key="6">
    <source>
        <dbReference type="EMBL" id="GHF48517.1"/>
    </source>
</evidence>
<dbReference type="GO" id="GO:0016874">
    <property type="term" value="F:ligase activity"/>
    <property type="evidence" value="ECO:0007669"/>
    <property type="project" value="UniProtKB-KW"/>
</dbReference>
<gene>
    <name evidence="6" type="ORF">GCM10010218_32500</name>
</gene>
<keyword evidence="3 4" id="KW-0067">ATP-binding</keyword>
<evidence type="ECO:0000256" key="4">
    <source>
        <dbReference type="PROSITE-ProRule" id="PRU00409"/>
    </source>
</evidence>
<dbReference type="Pfam" id="PF18130">
    <property type="entry name" value="ATPgrasp_N"/>
    <property type="match status" value="1"/>
</dbReference>
<evidence type="ECO:0000256" key="3">
    <source>
        <dbReference type="ARBA" id="ARBA00022840"/>
    </source>
</evidence>
<accession>A0A919B361</accession>
<dbReference type="GO" id="GO:0046872">
    <property type="term" value="F:metal ion binding"/>
    <property type="evidence" value="ECO:0007669"/>
    <property type="project" value="InterPro"/>
</dbReference>
<dbReference type="SUPFAM" id="SSF56059">
    <property type="entry name" value="Glutathione synthetase ATP-binding domain-like"/>
    <property type="match status" value="1"/>
</dbReference>
<reference evidence="6" key="1">
    <citation type="journal article" date="2014" name="Int. J. Syst. Evol. Microbiol.">
        <title>Complete genome sequence of Corynebacterium casei LMG S-19264T (=DSM 44701T), isolated from a smear-ripened cheese.</title>
        <authorList>
            <consortium name="US DOE Joint Genome Institute (JGI-PGF)"/>
            <person name="Walter F."/>
            <person name="Albersmeier A."/>
            <person name="Kalinowski J."/>
            <person name="Ruckert C."/>
        </authorList>
    </citation>
    <scope>NUCLEOTIDE SEQUENCE</scope>
    <source>
        <strain evidence="6">JCM 4059</strain>
    </source>
</reference>
<sequence length="425" mass="44616">MPPRIVVVEPVSSGNALVEHAHALGWDVLVASHDRDDRALTPHTRALAGEVLTVDTNDEAALEAALKAAHQRAPLDGVVAGCEFYVPAVARLCRALGLPGLDPARVDLVRHKARMREAVAAAGVAGPRFAAVDDVAETGAACAHVGFPAVVKPVESSGSIHVTRVEDVAAARAAVAAIRAEDELDLGRELNHQAIIEQYVPGDEYSADGYVLDGRVVVAAVTRKLLGPEPWFVELGHLTPAVLDPAVRTLVDDHTSAVARAVGITSGPFHCEFRLDAGRPVLMEIAARLPGDRIVDLVELATGVALPRVALAAATGRDPAALGAFRAPAAAAAGIRFLTADGLPSYDALTGWDELAHRPWLVSRHVIVPPGEPLPPAVDFRCRVASVLFTAISPEAAGDRWTALGDEVRAVRTAQPGRPVRAVRA</sequence>
<dbReference type="PANTHER" id="PTHR43585:SF2">
    <property type="entry name" value="ATP-GRASP ENZYME FSQD"/>
    <property type="match status" value="1"/>
</dbReference>
<dbReference type="AlphaFoldDB" id="A0A919B361"/>
<dbReference type="Pfam" id="PF13535">
    <property type="entry name" value="ATP-grasp_4"/>
    <property type="match status" value="1"/>
</dbReference>
<dbReference type="EMBL" id="BNBD01000005">
    <property type="protein sequence ID" value="GHF48517.1"/>
    <property type="molecule type" value="Genomic_DNA"/>
</dbReference>
<protein>
    <recommendedName>
        <fullName evidence="5">ATP-grasp domain-containing protein</fullName>
    </recommendedName>
</protein>
<dbReference type="InterPro" id="IPR052032">
    <property type="entry name" value="ATP-dep_AA_Ligase"/>
</dbReference>
<reference evidence="6" key="2">
    <citation type="submission" date="2020-09" db="EMBL/GenBank/DDBJ databases">
        <authorList>
            <person name="Sun Q."/>
            <person name="Ohkuma M."/>
        </authorList>
    </citation>
    <scope>NUCLEOTIDE SEQUENCE</scope>
    <source>
        <strain evidence="6">JCM 4059</strain>
    </source>
</reference>
<dbReference type="InterPro" id="IPR041472">
    <property type="entry name" value="BL00235/CARNS1_N"/>
</dbReference>
<evidence type="ECO:0000256" key="2">
    <source>
        <dbReference type="ARBA" id="ARBA00022741"/>
    </source>
</evidence>
<dbReference type="RefSeq" id="WP_190130260.1">
    <property type="nucleotide sequence ID" value="NZ_BNBD01000005.1"/>
</dbReference>
<keyword evidence="7" id="KW-1185">Reference proteome</keyword>
<dbReference type="InterPro" id="IPR011761">
    <property type="entry name" value="ATP-grasp"/>
</dbReference>
<keyword evidence="2 4" id="KW-0547">Nucleotide-binding</keyword>
<dbReference type="GO" id="GO:0005524">
    <property type="term" value="F:ATP binding"/>
    <property type="evidence" value="ECO:0007669"/>
    <property type="project" value="UniProtKB-UniRule"/>
</dbReference>
<dbReference type="PROSITE" id="PS50975">
    <property type="entry name" value="ATP_GRASP"/>
    <property type="match status" value="1"/>
</dbReference>
<name>A0A919B361_9ACTN</name>
<evidence type="ECO:0000256" key="1">
    <source>
        <dbReference type="ARBA" id="ARBA00022598"/>
    </source>
</evidence>
<organism evidence="6 7">
    <name type="scientific">Streptomyces mashuensis</name>
    <dbReference type="NCBI Taxonomy" id="33904"/>
    <lineage>
        <taxon>Bacteria</taxon>
        <taxon>Bacillati</taxon>
        <taxon>Actinomycetota</taxon>
        <taxon>Actinomycetes</taxon>
        <taxon>Kitasatosporales</taxon>
        <taxon>Streptomycetaceae</taxon>
        <taxon>Streptomyces</taxon>
    </lineage>
</organism>
<feature type="domain" description="ATP-grasp" evidence="5">
    <location>
        <begin position="116"/>
        <end position="315"/>
    </location>
</feature>
<evidence type="ECO:0000313" key="7">
    <source>
        <dbReference type="Proteomes" id="UP000638313"/>
    </source>
</evidence>
<dbReference type="Proteomes" id="UP000638313">
    <property type="component" value="Unassembled WGS sequence"/>
</dbReference>
<dbReference type="PANTHER" id="PTHR43585">
    <property type="entry name" value="FUMIPYRROLE BIOSYNTHESIS PROTEIN C"/>
    <property type="match status" value="1"/>
</dbReference>
<keyword evidence="1" id="KW-0436">Ligase</keyword>
<comment type="caution">
    <text evidence="6">The sequence shown here is derived from an EMBL/GenBank/DDBJ whole genome shotgun (WGS) entry which is preliminary data.</text>
</comment>
<dbReference type="Gene3D" id="3.40.50.20">
    <property type="match status" value="1"/>
</dbReference>
<dbReference type="Gene3D" id="3.30.470.20">
    <property type="entry name" value="ATP-grasp fold, B domain"/>
    <property type="match status" value="1"/>
</dbReference>